<evidence type="ECO:0000256" key="8">
    <source>
        <dbReference type="SAM" id="Phobius"/>
    </source>
</evidence>
<evidence type="ECO:0000259" key="10">
    <source>
        <dbReference type="Pfam" id="PF03007"/>
    </source>
</evidence>
<evidence type="ECO:0000256" key="7">
    <source>
        <dbReference type="SAM" id="MobiDB-lite"/>
    </source>
</evidence>
<feature type="transmembrane region" description="Helical" evidence="8">
    <location>
        <begin position="116"/>
        <end position="133"/>
    </location>
</feature>
<evidence type="ECO:0000256" key="3">
    <source>
        <dbReference type="ARBA" id="ARBA00013244"/>
    </source>
</evidence>
<keyword evidence="5" id="KW-0012">Acyltransferase</keyword>
<keyword evidence="4" id="KW-0808">Transferase</keyword>
<dbReference type="InterPro" id="IPR045034">
    <property type="entry name" value="O-acyltransferase_WSD1-like"/>
</dbReference>
<feature type="transmembrane region" description="Helical" evidence="8">
    <location>
        <begin position="140"/>
        <end position="162"/>
    </location>
</feature>
<reference evidence="11" key="1">
    <citation type="submission" date="2023-11" db="EMBL/GenBank/DDBJ databases">
        <title>Genome assemblies of two species of porcelain crab, Petrolisthes cinctipes and Petrolisthes manimaculis (Anomura: Porcellanidae).</title>
        <authorList>
            <person name="Angst P."/>
        </authorList>
    </citation>
    <scope>NUCLEOTIDE SEQUENCE</scope>
    <source>
        <strain evidence="11">PB745_02</strain>
        <tissue evidence="11">Gill</tissue>
    </source>
</reference>
<organism evidence="11 12">
    <name type="scientific">Petrolisthes manimaculis</name>
    <dbReference type="NCBI Taxonomy" id="1843537"/>
    <lineage>
        <taxon>Eukaryota</taxon>
        <taxon>Metazoa</taxon>
        <taxon>Ecdysozoa</taxon>
        <taxon>Arthropoda</taxon>
        <taxon>Crustacea</taxon>
        <taxon>Multicrustacea</taxon>
        <taxon>Malacostraca</taxon>
        <taxon>Eumalacostraca</taxon>
        <taxon>Eucarida</taxon>
        <taxon>Decapoda</taxon>
        <taxon>Pleocyemata</taxon>
        <taxon>Anomura</taxon>
        <taxon>Galatheoidea</taxon>
        <taxon>Porcellanidae</taxon>
        <taxon>Petrolisthes</taxon>
    </lineage>
</organism>
<keyword evidence="12" id="KW-1185">Reference proteome</keyword>
<evidence type="ECO:0000256" key="1">
    <source>
        <dbReference type="ARBA" id="ARBA00004771"/>
    </source>
</evidence>
<keyword evidence="8" id="KW-0472">Membrane</keyword>
<name>A0AAE1NH08_9EUCA</name>
<dbReference type="Pfam" id="PF03007">
    <property type="entry name" value="WS_DGAT_cat"/>
    <property type="match status" value="1"/>
</dbReference>
<dbReference type="EMBL" id="JAWZYT010006048">
    <property type="protein sequence ID" value="KAK4288959.1"/>
    <property type="molecule type" value="Genomic_DNA"/>
</dbReference>
<dbReference type="GO" id="GO:0005886">
    <property type="term" value="C:plasma membrane"/>
    <property type="evidence" value="ECO:0007669"/>
    <property type="project" value="TreeGrafter"/>
</dbReference>
<gene>
    <name evidence="11" type="ORF">Pmani_038051</name>
</gene>
<dbReference type="PANTHER" id="PTHR31650:SF1">
    <property type="entry name" value="WAX ESTER SYNTHASE_DIACYLGLYCEROL ACYLTRANSFERASE 4-RELATED"/>
    <property type="match status" value="1"/>
</dbReference>
<feature type="chain" id="PRO_5042134434" description="diacylglycerol O-acyltransferase" evidence="9">
    <location>
        <begin position="28"/>
        <end position="504"/>
    </location>
</feature>
<dbReference type="AlphaFoldDB" id="A0AAE1NH08"/>
<comment type="pathway">
    <text evidence="1">Glycerolipid metabolism; triacylglycerol biosynthesis.</text>
</comment>
<feature type="region of interest" description="Disordered" evidence="7">
    <location>
        <begin position="446"/>
        <end position="504"/>
    </location>
</feature>
<evidence type="ECO:0000313" key="12">
    <source>
        <dbReference type="Proteomes" id="UP001292094"/>
    </source>
</evidence>
<dbReference type="PANTHER" id="PTHR31650">
    <property type="entry name" value="O-ACYLTRANSFERASE (WSD1-LIKE) FAMILY PROTEIN"/>
    <property type="match status" value="1"/>
</dbReference>
<comment type="pathway">
    <text evidence="2">Lipid metabolism.</text>
</comment>
<evidence type="ECO:0000256" key="4">
    <source>
        <dbReference type="ARBA" id="ARBA00022679"/>
    </source>
</evidence>
<feature type="compositionally biased region" description="Acidic residues" evidence="7">
    <location>
        <begin position="475"/>
        <end position="504"/>
    </location>
</feature>
<evidence type="ECO:0000256" key="9">
    <source>
        <dbReference type="SAM" id="SignalP"/>
    </source>
</evidence>
<dbReference type="GO" id="GO:0004144">
    <property type="term" value="F:diacylglycerol O-acyltransferase activity"/>
    <property type="evidence" value="ECO:0007669"/>
    <property type="project" value="UniProtKB-EC"/>
</dbReference>
<proteinExistence type="predicted"/>
<protein>
    <recommendedName>
        <fullName evidence="3">diacylglycerol O-acyltransferase</fullName>
        <ecNumber evidence="3">2.3.1.20</ecNumber>
    </recommendedName>
</protein>
<evidence type="ECO:0000256" key="2">
    <source>
        <dbReference type="ARBA" id="ARBA00005189"/>
    </source>
</evidence>
<feature type="domain" description="O-acyltransferase WSD1-like N-terminal" evidence="10">
    <location>
        <begin position="175"/>
        <end position="331"/>
    </location>
</feature>
<keyword evidence="8" id="KW-1133">Transmembrane helix</keyword>
<dbReference type="GO" id="GO:0019432">
    <property type="term" value="P:triglyceride biosynthetic process"/>
    <property type="evidence" value="ECO:0007669"/>
    <property type="project" value="TreeGrafter"/>
</dbReference>
<dbReference type="EC" id="2.3.1.20" evidence="3"/>
<comment type="catalytic activity">
    <reaction evidence="6">
        <text>an acyl-CoA + a 1,2-diacyl-sn-glycerol = a triacyl-sn-glycerol + CoA</text>
        <dbReference type="Rhea" id="RHEA:10868"/>
        <dbReference type="ChEBI" id="CHEBI:17815"/>
        <dbReference type="ChEBI" id="CHEBI:57287"/>
        <dbReference type="ChEBI" id="CHEBI:58342"/>
        <dbReference type="ChEBI" id="CHEBI:64615"/>
        <dbReference type="EC" id="2.3.1.20"/>
    </reaction>
</comment>
<comment type="caution">
    <text evidence="11">The sequence shown here is derived from an EMBL/GenBank/DDBJ whole genome shotgun (WGS) entry which is preliminary data.</text>
</comment>
<keyword evidence="8" id="KW-0812">Transmembrane</keyword>
<dbReference type="Proteomes" id="UP001292094">
    <property type="component" value="Unassembled WGS sequence"/>
</dbReference>
<keyword evidence="9" id="KW-0732">Signal</keyword>
<sequence length="504" mass="56394">MDWFSSLCRCFLLFLHYYTFHQPPTHASIRTRIRDSGTFVRITQIITEGKLISPSTTSSCRRTYINVEALGEKESEKQLTAAWKRKRRRSKETRRLPDYLKSAPVKRVTHPLEESVILSFMTTVAGVLLTCVLSVPLSLLLMLVLPLAVIVKALAAACRIPWFRMCSGACQKNYLAPHDAQFLLQEGDSHAVIHSVLVIDASMSLKRIKQLLATRVVEAKTGSGGLMYPRLTQTVSYLPAGPAWVPDHNFNLHNHIFSGPSITTEEALQMYVSSLLSQPLPPARPLWEIIVLHDYGRSRDTVLVCRLHQCLSDGMSLLRVLCQSLSDNQIMHIPQKPHFGGTTLWYESTEGFVGGSSYCPHLALLVESRAQPTHHPAVSATSCTEGGAYTVWGEGRGEGQVVVWSAGVALSSVVRIKQVTRTCLNDVLLAALAGALRLTLQRRGVHHPPDLKTNKHTISLNTLKSDPPCEVKKEEEEEEEEEGEEEEEEEEKEEEKEEEEEEKE</sequence>
<evidence type="ECO:0000256" key="5">
    <source>
        <dbReference type="ARBA" id="ARBA00023315"/>
    </source>
</evidence>
<evidence type="ECO:0000313" key="11">
    <source>
        <dbReference type="EMBL" id="KAK4288959.1"/>
    </source>
</evidence>
<feature type="signal peptide" evidence="9">
    <location>
        <begin position="1"/>
        <end position="27"/>
    </location>
</feature>
<evidence type="ECO:0000256" key="6">
    <source>
        <dbReference type="ARBA" id="ARBA00048109"/>
    </source>
</evidence>
<dbReference type="InterPro" id="IPR004255">
    <property type="entry name" value="O-acyltransferase_WSD1_N"/>
</dbReference>
<accession>A0AAE1NH08</accession>